<protein>
    <submittedName>
        <fullName evidence="1">Uncharacterized protein</fullName>
    </submittedName>
</protein>
<evidence type="ECO:0000313" key="1">
    <source>
        <dbReference type="EMBL" id="MFK2876632.1"/>
    </source>
</evidence>
<reference evidence="1 2" key="1">
    <citation type="submission" date="2020-10" db="EMBL/GenBank/DDBJ databases">
        <title>Phylogeny of dyella-like bacteria.</title>
        <authorList>
            <person name="Fu J."/>
        </authorList>
    </citation>
    <scope>NUCLEOTIDE SEQUENCE [LARGE SCALE GENOMIC DNA]</scope>
    <source>
        <strain evidence="1 2">KACC 19113</strain>
    </source>
</reference>
<dbReference type="EMBL" id="JADIKK010000008">
    <property type="protein sequence ID" value="MFK2876632.1"/>
    <property type="molecule type" value="Genomic_DNA"/>
</dbReference>
<organism evidence="1 2">
    <name type="scientific">Rhodanobacter hydrolyticus</name>
    <dbReference type="NCBI Taxonomy" id="2250595"/>
    <lineage>
        <taxon>Bacteria</taxon>
        <taxon>Pseudomonadati</taxon>
        <taxon>Pseudomonadota</taxon>
        <taxon>Gammaproteobacteria</taxon>
        <taxon>Lysobacterales</taxon>
        <taxon>Rhodanobacteraceae</taxon>
        <taxon>Rhodanobacter</taxon>
    </lineage>
</organism>
<comment type="caution">
    <text evidence="1">The sequence shown here is derived from an EMBL/GenBank/DDBJ whole genome shotgun (WGS) entry which is preliminary data.</text>
</comment>
<evidence type="ECO:0000313" key="2">
    <source>
        <dbReference type="Proteomes" id="UP001620339"/>
    </source>
</evidence>
<name>A0ABW8J3G1_9GAMM</name>
<sequence length="185" mass="20121">MTIWELRCASVNDYAMAVPLNPGDVSAGLFRIDGKPLEWKRPPRIGFADSTRKNHERPPADVSAMVPGAMVLNAHAHAVLAPFLSAFGQLLELDSEGAPGPRFFYNVTHLVRCVDVEHSEKNELGRIRREVFDLSKVPAEAAVFKDPATARSRIYVNDAGKAVIDQLIASAGLSGIECGMLEPTL</sequence>
<dbReference type="RefSeq" id="WP_404612465.1">
    <property type="nucleotide sequence ID" value="NZ_JADIKK010000008.1"/>
</dbReference>
<gene>
    <name evidence="1" type="ORF">ISP25_06080</name>
</gene>
<accession>A0ABW8J3G1</accession>
<keyword evidence="2" id="KW-1185">Reference proteome</keyword>
<proteinExistence type="predicted"/>
<dbReference type="Proteomes" id="UP001620339">
    <property type="component" value="Unassembled WGS sequence"/>
</dbReference>